<dbReference type="InterPro" id="IPR038109">
    <property type="entry name" value="DNA_bind_recomb_sf"/>
</dbReference>
<evidence type="ECO:0000259" key="2">
    <source>
        <dbReference type="PROSITE" id="PS51737"/>
    </source>
</evidence>
<dbReference type="Gene3D" id="3.40.50.1390">
    <property type="entry name" value="Resolvase, N-terminal catalytic domain"/>
    <property type="match status" value="1"/>
</dbReference>
<sequence>MSLRTAIYARYSSDQQSASSIQDQFRICREQAARDGWQVIGTYQDAAISGASLTLRPGIQTLLQDAQARKIDIVLAEALDRLSRDQADTAILHRQLQFAGVKIITLAEGEISELHVGLKGTMNALFLKDLAAKTHRGLRGRVEKGKAGGGLCFGYDVIKELGPDGEPVRGGRRINEAEATTVRRIFQEFAQGISPRTIAANLNKDGVPGPNGKLWGDTTIRGHAIRGTGTLNNELYSGVLVWNKVRYIKDPATGKRVPRLNPESAWIRTEVPDLRIIDDELWQAVRQRQQALAIQFEPSIKASREAHANRLNDRHRPSFLLSGLLKCARCGDNYGIITYDRYGCLNRYRRGTCENSHTVKRQEIEARVLNGLRHNLVSPEAVETAIRNGVELVNRSNRELRARQLDDRQALAKVQRGIDAITAAVEDGLYQPSMKARLADLEQQKTQLAARLSEAPAVMPDIHPNVAGLYARMIERLTMALEDATTRNEAMEAIRSLIDKVVITPGARRGEVQAELHGKLAEILNATTRPAGAGRVVITSVDAGAGFEPAAFRL</sequence>
<feature type="domain" description="Resolvase/invertase-type recombinase catalytic" evidence="1">
    <location>
        <begin position="4"/>
        <end position="153"/>
    </location>
</feature>
<dbReference type="GO" id="GO:0003677">
    <property type="term" value="F:DNA binding"/>
    <property type="evidence" value="ECO:0007669"/>
    <property type="project" value="InterPro"/>
</dbReference>
<proteinExistence type="predicted"/>
<dbReference type="Pfam" id="PF13408">
    <property type="entry name" value="Zn_ribbon_recom"/>
    <property type="match status" value="1"/>
</dbReference>
<dbReference type="PROSITE" id="PS51736">
    <property type="entry name" value="RECOMBINASES_3"/>
    <property type="match status" value="1"/>
</dbReference>
<dbReference type="InterPro" id="IPR006119">
    <property type="entry name" value="Resolv_N"/>
</dbReference>
<name>A0A255Z6I5_9PROT</name>
<accession>A0A255Z6I5</accession>
<dbReference type="Gene3D" id="3.90.1750.20">
    <property type="entry name" value="Putative Large Serine Recombinase, Chain B, Domain 2"/>
    <property type="match status" value="1"/>
</dbReference>
<dbReference type="InterPro" id="IPR050639">
    <property type="entry name" value="SSR_resolvase"/>
</dbReference>
<protein>
    <submittedName>
        <fullName evidence="3">Recombinase family protein</fullName>
    </submittedName>
</protein>
<dbReference type="InterPro" id="IPR036162">
    <property type="entry name" value="Resolvase-like_N_sf"/>
</dbReference>
<dbReference type="CDD" id="cd00338">
    <property type="entry name" value="Ser_Recombinase"/>
    <property type="match status" value="1"/>
</dbReference>
<reference evidence="3 4" key="1">
    <citation type="submission" date="2017-07" db="EMBL/GenBank/DDBJ databases">
        <title>Niveispirillum cyanobacteriorum sp. nov., isolated from cyanobacterial aggregates in a eutrophic lake.</title>
        <authorList>
            <person name="Cai H."/>
        </authorList>
    </citation>
    <scope>NUCLEOTIDE SEQUENCE [LARGE SCALE GENOMIC DNA]</scope>
    <source>
        <strain evidence="4">TH1-14</strain>
    </source>
</reference>
<gene>
    <name evidence="3" type="ORF">CHU95_02310</name>
</gene>
<dbReference type="SUPFAM" id="SSF53041">
    <property type="entry name" value="Resolvase-like"/>
    <property type="match status" value="1"/>
</dbReference>
<dbReference type="RefSeq" id="WP_094453340.1">
    <property type="nucleotide sequence ID" value="NZ_NOXU01000018.1"/>
</dbReference>
<dbReference type="GO" id="GO:0000150">
    <property type="term" value="F:DNA strand exchange activity"/>
    <property type="evidence" value="ECO:0007669"/>
    <property type="project" value="InterPro"/>
</dbReference>
<dbReference type="Pfam" id="PF07508">
    <property type="entry name" value="Recombinase"/>
    <property type="match status" value="1"/>
</dbReference>
<dbReference type="PANTHER" id="PTHR30461:SF23">
    <property type="entry name" value="DNA RECOMBINASE-RELATED"/>
    <property type="match status" value="1"/>
</dbReference>
<evidence type="ECO:0000313" key="4">
    <source>
        <dbReference type="Proteomes" id="UP000216998"/>
    </source>
</evidence>
<dbReference type="AlphaFoldDB" id="A0A255Z6I5"/>
<dbReference type="SMART" id="SM00857">
    <property type="entry name" value="Resolvase"/>
    <property type="match status" value="1"/>
</dbReference>
<dbReference type="PROSITE" id="PS51737">
    <property type="entry name" value="RECOMBINASE_DNA_BIND"/>
    <property type="match status" value="1"/>
</dbReference>
<keyword evidence="4" id="KW-1185">Reference proteome</keyword>
<dbReference type="InterPro" id="IPR025827">
    <property type="entry name" value="Zn_ribbon_recom_dom"/>
</dbReference>
<evidence type="ECO:0000313" key="3">
    <source>
        <dbReference type="EMBL" id="OYQ37031.1"/>
    </source>
</evidence>
<dbReference type="OrthoDB" id="9791494at2"/>
<dbReference type="Proteomes" id="UP000216998">
    <property type="component" value="Unassembled WGS sequence"/>
</dbReference>
<evidence type="ECO:0000259" key="1">
    <source>
        <dbReference type="PROSITE" id="PS51736"/>
    </source>
</evidence>
<dbReference type="InterPro" id="IPR011109">
    <property type="entry name" value="DNA_bind_recombinase_dom"/>
</dbReference>
<dbReference type="PANTHER" id="PTHR30461">
    <property type="entry name" value="DNA-INVERTASE FROM LAMBDOID PROPHAGE"/>
    <property type="match status" value="1"/>
</dbReference>
<comment type="caution">
    <text evidence="3">The sequence shown here is derived from an EMBL/GenBank/DDBJ whole genome shotgun (WGS) entry which is preliminary data.</text>
</comment>
<dbReference type="Pfam" id="PF00239">
    <property type="entry name" value="Resolvase"/>
    <property type="match status" value="1"/>
</dbReference>
<dbReference type="EMBL" id="NOXU01000018">
    <property type="protein sequence ID" value="OYQ37031.1"/>
    <property type="molecule type" value="Genomic_DNA"/>
</dbReference>
<feature type="domain" description="Recombinase" evidence="2">
    <location>
        <begin position="152"/>
        <end position="295"/>
    </location>
</feature>
<organism evidence="3 4">
    <name type="scientific">Niveispirillum lacus</name>
    <dbReference type="NCBI Taxonomy" id="1981099"/>
    <lineage>
        <taxon>Bacteria</taxon>
        <taxon>Pseudomonadati</taxon>
        <taxon>Pseudomonadota</taxon>
        <taxon>Alphaproteobacteria</taxon>
        <taxon>Rhodospirillales</taxon>
        <taxon>Azospirillaceae</taxon>
        <taxon>Niveispirillum</taxon>
    </lineage>
</organism>